<comment type="caution">
    <text evidence="1">The sequence shown here is derived from an EMBL/GenBank/DDBJ whole genome shotgun (WGS) entry which is preliminary data.</text>
</comment>
<reference evidence="1 2" key="1">
    <citation type="submission" date="2017-08" db="EMBL/GenBank/DDBJ databases">
        <title>Draft genome sequence of filamentous cyanobacterium Calothrix elsteri CCALA 953.</title>
        <authorList>
            <person name="Gagunashvili A.N."/>
            <person name="Elster J."/>
            <person name="Andresson O.S."/>
        </authorList>
    </citation>
    <scope>NUCLEOTIDE SEQUENCE [LARGE SCALE GENOMIC DNA]</scope>
    <source>
        <strain evidence="1 2">CCALA 953</strain>
    </source>
</reference>
<evidence type="ECO:0000313" key="1">
    <source>
        <dbReference type="EMBL" id="PAX51720.1"/>
    </source>
</evidence>
<gene>
    <name evidence="1" type="ORF">CK510_23280</name>
</gene>
<sequence length="211" mass="24183">MATRRVAISRSLWKTTVLKVDEVYQLKNSSSIVWGEGEKSICDDFYKQHQLNRSASKGSLLFLVVACEKLKEKLNKDIPILIQNYSQVIYFCYENSLSKIIEKEVDFKKSIEYLCAFDNPEPDKIECVASVLLGAWLAIDKTKASVMDAISKAQEYIPSYIRSFQAELPLDPEVQVILDGIDNFTYNLTRGFLHWEFQGRGIYKTSSKLLD</sequence>
<dbReference type="OrthoDB" id="509703at2"/>
<name>A0A2A2TD96_9CYAN</name>
<proteinExistence type="predicted"/>
<dbReference type="Proteomes" id="UP000218238">
    <property type="component" value="Unassembled WGS sequence"/>
</dbReference>
<organism evidence="1 2">
    <name type="scientific">Brunnivagina elsteri CCALA 953</name>
    <dbReference type="NCBI Taxonomy" id="987040"/>
    <lineage>
        <taxon>Bacteria</taxon>
        <taxon>Bacillati</taxon>
        <taxon>Cyanobacteriota</taxon>
        <taxon>Cyanophyceae</taxon>
        <taxon>Nostocales</taxon>
        <taxon>Calotrichaceae</taxon>
        <taxon>Brunnivagina</taxon>
    </lineage>
</organism>
<keyword evidence="2" id="KW-1185">Reference proteome</keyword>
<evidence type="ECO:0000313" key="2">
    <source>
        <dbReference type="Proteomes" id="UP000218238"/>
    </source>
</evidence>
<dbReference type="RefSeq" id="WP_095723948.1">
    <property type="nucleotide sequence ID" value="NZ_NTFS01000346.1"/>
</dbReference>
<accession>A0A2A2TD96</accession>
<dbReference type="AlphaFoldDB" id="A0A2A2TD96"/>
<dbReference type="EMBL" id="NTFS01000346">
    <property type="protein sequence ID" value="PAX51720.1"/>
    <property type="molecule type" value="Genomic_DNA"/>
</dbReference>
<protein>
    <submittedName>
        <fullName evidence="1">Uncharacterized protein</fullName>
    </submittedName>
</protein>